<dbReference type="EMBL" id="VSSQ01000904">
    <property type="protein sequence ID" value="MPM02876.1"/>
    <property type="molecule type" value="Genomic_DNA"/>
</dbReference>
<name>A0A644WG86_9ZZZZ</name>
<keyword evidence="1" id="KW-0378">Hydrolase</keyword>
<dbReference type="GO" id="GO:0036374">
    <property type="term" value="F:glutathione hydrolase activity"/>
    <property type="evidence" value="ECO:0007669"/>
    <property type="project" value="UniProtKB-EC"/>
</dbReference>
<gene>
    <name evidence="1" type="primary">ggt_5</name>
    <name evidence="1" type="ORF">SDC9_49131</name>
</gene>
<dbReference type="PRINTS" id="PR01210">
    <property type="entry name" value="GGTRANSPTASE"/>
</dbReference>
<dbReference type="InterPro" id="IPR000101">
    <property type="entry name" value="GGT_peptidase"/>
</dbReference>
<dbReference type="PANTHER" id="PTHR43881">
    <property type="entry name" value="GAMMA-GLUTAMYLTRANSPEPTIDASE (AFU_ORTHOLOGUE AFUA_4G13580)"/>
    <property type="match status" value="1"/>
</dbReference>
<dbReference type="Pfam" id="PF01019">
    <property type="entry name" value="G_glu_transpept"/>
    <property type="match status" value="1"/>
</dbReference>
<protein>
    <submittedName>
        <fullName evidence="1">Glutathione hydrolase proenzyme</fullName>
        <ecNumber evidence="1">3.4.19.13</ecNumber>
    </submittedName>
</protein>
<dbReference type="PANTHER" id="PTHR43881:SF1">
    <property type="entry name" value="GAMMA-GLUTAMYLTRANSPEPTIDASE (AFU_ORTHOLOGUE AFUA_4G13580)"/>
    <property type="match status" value="1"/>
</dbReference>
<dbReference type="EC" id="3.4.19.13" evidence="1"/>
<proteinExistence type="predicted"/>
<reference evidence="1" key="1">
    <citation type="submission" date="2019-08" db="EMBL/GenBank/DDBJ databases">
        <authorList>
            <person name="Kucharzyk K."/>
            <person name="Murdoch R.W."/>
            <person name="Higgins S."/>
            <person name="Loffler F."/>
        </authorList>
    </citation>
    <scope>NUCLEOTIDE SEQUENCE</scope>
</reference>
<organism evidence="1">
    <name type="scientific">bioreactor metagenome</name>
    <dbReference type="NCBI Taxonomy" id="1076179"/>
    <lineage>
        <taxon>unclassified sequences</taxon>
        <taxon>metagenomes</taxon>
        <taxon>ecological metagenomes</taxon>
    </lineage>
</organism>
<dbReference type="AlphaFoldDB" id="A0A644WG86"/>
<dbReference type="Gene3D" id="3.60.20.40">
    <property type="match status" value="1"/>
</dbReference>
<dbReference type="SUPFAM" id="SSF56235">
    <property type="entry name" value="N-terminal nucleophile aminohydrolases (Ntn hydrolases)"/>
    <property type="match status" value="1"/>
</dbReference>
<evidence type="ECO:0000313" key="1">
    <source>
        <dbReference type="EMBL" id="MPM02876.1"/>
    </source>
</evidence>
<dbReference type="InterPro" id="IPR052896">
    <property type="entry name" value="GGT-like_enzyme"/>
</dbReference>
<comment type="caution">
    <text evidence="1">The sequence shown here is derived from an EMBL/GenBank/DDBJ whole genome shotgun (WGS) entry which is preliminary data.</text>
</comment>
<dbReference type="GO" id="GO:0006751">
    <property type="term" value="P:glutathione catabolic process"/>
    <property type="evidence" value="ECO:0007669"/>
    <property type="project" value="InterPro"/>
</dbReference>
<accession>A0A644WG86</accession>
<dbReference type="InterPro" id="IPR043137">
    <property type="entry name" value="GGT_ssub_C"/>
</dbReference>
<dbReference type="InterPro" id="IPR043138">
    <property type="entry name" value="GGT_lsub"/>
</dbReference>
<dbReference type="Gene3D" id="1.10.246.130">
    <property type="match status" value="1"/>
</dbReference>
<dbReference type="InterPro" id="IPR029055">
    <property type="entry name" value="Ntn_hydrolases_N"/>
</dbReference>
<sequence>MRKDFARYGAKRFAVTALAAALLLVFGSSAAAQGTFRPNVVGKSGVVASAHSLASEAGLQILRDGGNAIDAAVAVMAALNVVEPNASGIAGNGCLTIFWKPDNQVKELLMTGAAPFKMPTDGLSPEERDGGILAGVTPGNYGGWIEALDEYGTKSLSEVLQPALRYAEYGFSISQSLSSVIESYRPILELNPTTAKIWLKDGKAPKAGSIIVQTDLANTFKKLCEAERAALAKGYGRSVGLKAAYDCFYTGDIAREIVGFYKENGGLFTMEDLASYRPEWVDPVWTNYRGYDVYSTPSTSRGGIELVMALNMIEAYDVKKMGLNSAEELHLVAEIMKIVKSDVYQYVADPKFVDIPLAGLVSKEYAAKRRSLIDPGKAIAFPEPGRPSGYQKAGLSADESSSSVYVKAGDPAYETSAGCTTSFSIVDRFGNAVGGTVTLGDYWGTKVVVGNTGIIFNNGTRDGSTAGKYPKNVNYPQPGKRGLLNNSPTIVLKDGKLVMVFGTPGGEGIGATQFQLLMNVVDFGMGMQEAIESPRFILGAKPDFYVPGAAVSWTIENRVSPAVIEKLTAMGHSIKVSSAFTSSVGGMQGVLVDQETGWIFGGGDPRRGGYAVGY</sequence>
<dbReference type="NCBIfam" id="TIGR00066">
    <property type="entry name" value="g_glut_trans"/>
    <property type="match status" value="1"/>
</dbReference>